<gene>
    <name evidence="3" type="ORF">RFM68_23530</name>
</gene>
<sequence>MAGIVWVRSAMAFSGRFFRQLFSLLASRRFCEGQSGNVATIFALTLPIVVGGAGLGVETSYWYYSSLKLQATADTAAYAGALEKIQGSDTAAITAAATQSATDNGLGTGTIVVNTPPASGPNTAKKAVEVILNQNLDRIFTSIFTQTKVPEQARAVALITDGAYACNTALNPSASQAVSISGNTSLKQIGCVINANSIAADAIKVQGSATLQTDCLIAVGGVSLNSPPTMVCKAPITQALPASDPFASLPTPAASGSCQKINGNKTTQTIQPGTYCSGMNLNGNVTLSPGVYVVQGDVKINAGAVIQGSGVTIYMSGSSTVGMNGNATVTLSAPTSGIYSGVLFYGDRTGTAAQSTFNGTADSLLTGAIYFPRQQVSYLGNFSGTGGCTRVVADTIQWSGSTTIKQDCTSLGMKNIPAAQTVQIVE</sequence>
<comment type="caution">
    <text evidence="3">The sequence shown here is derived from an EMBL/GenBank/DDBJ whole genome shotgun (WGS) entry which is preliminary data.</text>
</comment>
<dbReference type="EMBL" id="JAVIJF010000018">
    <property type="protein sequence ID" value="MDX8527475.1"/>
    <property type="molecule type" value="Genomic_DNA"/>
</dbReference>
<proteinExistence type="predicted"/>
<evidence type="ECO:0000259" key="1">
    <source>
        <dbReference type="Pfam" id="PF13400"/>
    </source>
</evidence>
<dbReference type="Proteomes" id="UP001276840">
    <property type="component" value="Unassembled WGS sequence"/>
</dbReference>
<name>A0ABU4ZQ08_9HYPH</name>
<dbReference type="InterPro" id="IPR055729">
    <property type="entry name" value="DUF7305"/>
</dbReference>
<accession>A0ABU4ZQ08</accession>
<evidence type="ECO:0000313" key="4">
    <source>
        <dbReference type="Proteomes" id="UP001276840"/>
    </source>
</evidence>
<feature type="domain" description="Putative Flp pilus-assembly TadG-like N-terminal" evidence="1">
    <location>
        <begin position="36"/>
        <end position="81"/>
    </location>
</feature>
<dbReference type="Pfam" id="PF23981">
    <property type="entry name" value="DUF7305"/>
    <property type="match status" value="1"/>
</dbReference>
<protein>
    <submittedName>
        <fullName evidence="3">Tad domain-containing protein</fullName>
    </submittedName>
</protein>
<keyword evidence="4" id="KW-1185">Reference proteome</keyword>
<organism evidence="3 4">
    <name type="scientific">Mesorhizobium montanum</name>
    <dbReference type="NCBI Taxonomy" id="3072323"/>
    <lineage>
        <taxon>Bacteria</taxon>
        <taxon>Pseudomonadati</taxon>
        <taxon>Pseudomonadota</taxon>
        <taxon>Alphaproteobacteria</taxon>
        <taxon>Hyphomicrobiales</taxon>
        <taxon>Phyllobacteriaceae</taxon>
        <taxon>Mesorhizobium</taxon>
    </lineage>
</organism>
<evidence type="ECO:0000259" key="2">
    <source>
        <dbReference type="Pfam" id="PF23981"/>
    </source>
</evidence>
<dbReference type="RefSeq" id="WP_320235412.1">
    <property type="nucleotide sequence ID" value="NZ_JAVIJF010000018.1"/>
</dbReference>
<evidence type="ECO:0000313" key="3">
    <source>
        <dbReference type="EMBL" id="MDX8527475.1"/>
    </source>
</evidence>
<feature type="domain" description="DUF7305" evidence="2">
    <location>
        <begin position="261"/>
        <end position="407"/>
    </location>
</feature>
<reference evidence="3 4" key="1">
    <citation type="submission" date="2023-08" db="EMBL/GenBank/DDBJ databases">
        <title>Implementing the SeqCode for naming new Mesorhizobium species isolated from Vachellia karroo root nodules.</title>
        <authorList>
            <person name="Van Lill M."/>
        </authorList>
    </citation>
    <scope>NUCLEOTIDE SEQUENCE [LARGE SCALE GENOMIC DNA]</scope>
    <source>
        <strain evidence="3 4">MSK 1335</strain>
    </source>
</reference>
<dbReference type="InterPro" id="IPR028087">
    <property type="entry name" value="Tad_N"/>
</dbReference>
<dbReference type="Pfam" id="PF13400">
    <property type="entry name" value="Tad"/>
    <property type="match status" value="1"/>
</dbReference>